<dbReference type="EMBL" id="WMBA01000084">
    <property type="protein sequence ID" value="MTD59006.1"/>
    <property type="molecule type" value="Genomic_DNA"/>
</dbReference>
<dbReference type="OrthoDB" id="5342089at2"/>
<dbReference type="GO" id="GO:0030170">
    <property type="term" value="F:pyridoxal phosphate binding"/>
    <property type="evidence" value="ECO:0007669"/>
    <property type="project" value="TreeGrafter"/>
</dbReference>
<dbReference type="PANTHER" id="PTHR30244:SF34">
    <property type="entry name" value="DTDP-4-AMINO-4,6-DIDEOXYGALACTOSE TRANSAMINASE"/>
    <property type="match status" value="1"/>
</dbReference>
<dbReference type="RefSeq" id="WP_154761076.1">
    <property type="nucleotide sequence ID" value="NZ_WMBA01000084.1"/>
</dbReference>
<evidence type="ECO:0000256" key="2">
    <source>
        <dbReference type="SAM" id="MobiDB-lite"/>
    </source>
</evidence>
<comment type="caution">
    <text evidence="3">The sequence shown here is derived from an EMBL/GenBank/DDBJ whole genome shotgun (WGS) entry which is preliminary data.</text>
</comment>
<accession>A0A6N7ZB70</accession>
<reference evidence="3 4" key="1">
    <citation type="submission" date="2019-11" db="EMBL/GenBank/DDBJ databases">
        <title>Draft genome of Amycolatopsis RM579.</title>
        <authorList>
            <person name="Duangmal K."/>
            <person name="Mingma R."/>
        </authorList>
    </citation>
    <scope>NUCLEOTIDE SEQUENCE [LARGE SCALE GENOMIC DNA]</scope>
    <source>
        <strain evidence="3 4">RM579</strain>
    </source>
</reference>
<dbReference type="Gene3D" id="3.40.640.10">
    <property type="entry name" value="Type I PLP-dependent aspartate aminotransferase-like (Major domain)"/>
    <property type="match status" value="1"/>
</dbReference>
<dbReference type="InterPro" id="IPR015421">
    <property type="entry name" value="PyrdxlP-dep_Trfase_major"/>
</dbReference>
<sequence>MRWRARAVPPRCMWRGRLTGAERGKLGAEIEPVLELRHRFGIRVVEDATGAHTARWRSGAVKGRQVSNIRGFVCFSFNGNKLITSGSGGMLVSNDAASAPRARHLVNQAKSADDGYMRDEIRYNYRMSHLAAAVGVAQVEQLDSFLARAAPSRWLYSVMPGDEAASVVDLVRGLNARGIQGRRLWSPLLRRRTYVSCERLGGAVADDIYQRVLSLAQLGGRHRRGTRPGGDRTLQPVGAAQPTLQ</sequence>
<protein>
    <recommendedName>
        <fullName evidence="5">DegT/DnrJ/EryC1/StrS aminotransferase family protein</fullName>
    </recommendedName>
</protein>
<dbReference type="PANTHER" id="PTHR30244">
    <property type="entry name" value="TRANSAMINASE"/>
    <property type="match status" value="1"/>
</dbReference>
<dbReference type="GO" id="GO:0000271">
    <property type="term" value="P:polysaccharide biosynthetic process"/>
    <property type="evidence" value="ECO:0007669"/>
    <property type="project" value="TreeGrafter"/>
</dbReference>
<proteinExistence type="predicted"/>
<evidence type="ECO:0000313" key="4">
    <source>
        <dbReference type="Proteomes" id="UP000440096"/>
    </source>
</evidence>
<dbReference type="SUPFAM" id="SSF53383">
    <property type="entry name" value="PLP-dependent transferases"/>
    <property type="match status" value="1"/>
</dbReference>
<evidence type="ECO:0000256" key="1">
    <source>
        <dbReference type="ARBA" id="ARBA00001933"/>
    </source>
</evidence>
<evidence type="ECO:0008006" key="5">
    <source>
        <dbReference type="Google" id="ProtNLM"/>
    </source>
</evidence>
<gene>
    <name evidence="3" type="ORF">GKO32_34225</name>
</gene>
<dbReference type="GO" id="GO:0008483">
    <property type="term" value="F:transaminase activity"/>
    <property type="evidence" value="ECO:0007669"/>
    <property type="project" value="TreeGrafter"/>
</dbReference>
<dbReference type="Pfam" id="PF01041">
    <property type="entry name" value="DegT_DnrJ_EryC1"/>
    <property type="match status" value="1"/>
</dbReference>
<evidence type="ECO:0000313" key="3">
    <source>
        <dbReference type="EMBL" id="MTD59006.1"/>
    </source>
</evidence>
<dbReference type="InterPro" id="IPR015424">
    <property type="entry name" value="PyrdxlP-dep_Trfase"/>
</dbReference>
<organism evidence="3 4">
    <name type="scientific">Amycolatopsis pithecellobii</name>
    <dbReference type="NCBI Taxonomy" id="664692"/>
    <lineage>
        <taxon>Bacteria</taxon>
        <taxon>Bacillati</taxon>
        <taxon>Actinomycetota</taxon>
        <taxon>Actinomycetes</taxon>
        <taxon>Pseudonocardiales</taxon>
        <taxon>Pseudonocardiaceae</taxon>
        <taxon>Amycolatopsis</taxon>
    </lineage>
</organism>
<keyword evidence="4" id="KW-1185">Reference proteome</keyword>
<dbReference type="AlphaFoldDB" id="A0A6N7ZB70"/>
<feature type="region of interest" description="Disordered" evidence="2">
    <location>
        <begin position="220"/>
        <end position="245"/>
    </location>
</feature>
<dbReference type="Proteomes" id="UP000440096">
    <property type="component" value="Unassembled WGS sequence"/>
</dbReference>
<dbReference type="InterPro" id="IPR000653">
    <property type="entry name" value="DegT/StrS_aminotransferase"/>
</dbReference>
<comment type="cofactor">
    <cofactor evidence="1">
        <name>pyridoxal 5'-phosphate</name>
        <dbReference type="ChEBI" id="CHEBI:597326"/>
    </cofactor>
</comment>
<name>A0A6N7ZB70_9PSEU</name>